<evidence type="ECO:0000313" key="3">
    <source>
        <dbReference type="Proteomes" id="UP000077521"/>
    </source>
</evidence>
<dbReference type="AlphaFoldDB" id="A0A177TBB8"/>
<feature type="region of interest" description="Disordered" evidence="1">
    <location>
        <begin position="87"/>
        <end position="117"/>
    </location>
</feature>
<reference evidence="2" key="1">
    <citation type="submission" date="2016-04" db="EMBL/GenBank/DDBJ databases">
        <authorList>
            <person name="Nguyen H.D."/>
            <person name="Samba Siva P."/>
            <person name="Cullis J."/>
            <person name="Levesque C.A."/>
            <person name="Hambleton S."/>
        </authorList>
    </citation>
    <scope>NUCLEOTIDE SEQUENCE</scope>
    <source>
        <strain evidence="2">DAOMC 236416</strain>
    </source>
</reference>
<protein>
    <submittedName>
        <fullName evidence="2">Uncharacterized protein</fullName>
    </submittedName>
</protein>
<dbReference type="Proteomes" id="UP000077521">
    <property type="component" value="Unassembled WGS sequence"/>
</dbReference>
<dbReference type="EMBL" id="LWDF02000763">
    <property type="protein sequence ID" value="KAE8243659.1"/>
    <property type="molecule type" value="Genomic_DNA"/>
</dbReference>
<evidence type="ECO:0000256" key="1">
    <source>
        <dbReference type="SAM" id="MobiDB-lite"/>
    </source>
</evidence>
<reference evidence="2" key="2">
    <citation type="journal article" date="2019" name="IMA Fungus">
        <title>Genome sequencing and comparison of five Tilletia species to identify candidate genes for the detection of regulated species infecting wheat.</title>
        <authorList>
            <person name="Nguyen H.D.T."/>
            <person name="Sultana T."/>
            <person name="Kesanakurti P."/>
            <person name="Hambleton S."/>
        </authorList>
    </citation>
    <scope>NUCLEOTIDE SEQUENCE</scope>
    <source>
        <strain evidence="2">DAOMC 236416</strain>
    </source>
</reference>
<feature type="region of interest" description="Disordered" evidence="1">
    <location>
        <begin position="160"/>
        <end position="181"/>
    </location>
</feature>
<feature type="compositionally biased region" description="Polar residues" evidence="1">
    <location>
        <begin position="87"/>
        <end position="113"/>
    </location>
</feature>
<keyword evidence="3" id="KW-1185">Reference proteome</keyword>
<organism evidence="2 3">
    <name type="scientific">Tilletia indica</name>
    <dbReference type="NCBI Taxonomy" id="43049"/>
    <lineage>
        <taxon>Eukaryota</taxon>
        <taxon>Fungi</taxon>
        <taxon>Dikarya</taxon>
        <taxon>Basidiomycota</taxon>
        <taxon>Ustilaginomycotina</taxon>
        <taxon>Exobasidiomycetes</taxon>
        <taxon>Tilletiales</taxon>
        <taxon>Tilletiaceae</taxon>
        <taxon>Tilletia</taxon>
    </lineage>
</organism>
<proteinExistence type="predicted"/>
<name>A0A177TBB8_9BASI</name>
<evidence type="ECO:0000313" key="2">
    <source>
        <dbReference type="EMBL" id="KAE8243659.1"/>
    </source>
</evidence>
<gene>
    <name evidence="2" type="ORF">A4X13_0g6997</name>
</gene>
<comment type="caution">
    <text evidence="2">The sequence shown here is derived from an EMBL/GenBank/DDBJ whole genome shotgun (WGS) entry which is preliminary data.</text>
</comment>
<sequence length="424" mass="45333">MLSSDNPTTMSVQYAVQVAFISFSPDLREEVNVELQRLHSASVLALQDHTTSRFPLMLPLEGKLPSPIPTGTNWDGVQNLVNNVRDQSSHAALRRQQSFDRQPQALSPPTLSDSEIPAPILSRTYAQLIAQDSPGSGADEIPVLEATGSVAMAFKVEQTPEVNRTHDDPSSPPCTNAAQPCPLASTADLATSTRSSSTEDGAFAITLERVRQGWIRARRALMEDSASFTGAVIPSFPPSTASFARSSMTSSRSSKAASSLHSIEAAMTRIQAALFALRSDIISVSHQPPSGLTSVSERTSSPTPAALRSVWDAVSIATPSALELPGFRPHPRADGSGGSLPSLPVLGSWSPPHLDPPHLVSPPPHSYPSYTPVPRPPRFPAILASDLHHLLSRISTLCCQLGPSILPPIHQDSVIPWLPSRFCC</sequence>
<accession>A0A177TBB8</accession>